<evidence type="ECO:0000313" key="3">
    <source>
        <dbReference type="EMBL" id="VAW23511.1"/>
    </source>
</evidence>
<dbReference type="AlphaFoldDB" id="A0A3B0TXK1"/>
<gene>
    <name evidence="3" type="ORF">MNBD_BACTEROID01-2575</name>
</gene>
<protein>
    <submittedName>
        <fullName evidence="3">ATPase</fullName>
    </submittedName>
</protein>
<dbReference type="PANTHER" id="PTHR42990">
    <property type="entry name" value="ATPASE"/>
    <property type="match status" value="1"/>
</dbReference>
<accession>A0A3B0TXK1</accession>
<organism evidence="3">
    <name type="scientific">hydrothermal vent metagenome</name>
    <dbReference type="NCBI Taxonomy" id="652676"/>
    <lineage>
        <taxon>unclassified sequences</taxon>
        <taxon>metagenomes</taxon>
        <taxon>ecological metagenomes</taxon>
    </lineage>
</organism>
<sequence>MEFFKNTHNSLLKSREFSLSRELLKQIDWSQRLICIKGFRGVGKTSFILDYIKKEYPGNESVLFLNLNNFYFTKRKIFSFADEFSKRGGKVLFLDQIQKYPDWSSELRMCYDQIPDLKIVFTSSPVLRVVDGNNDLQGITTMYHLEGLSFREFLNYNSSLNFRVYDLEEIITNHTQISQEVVARIKPLAYFNQYLQTGYFPYFMTESSFFNIKLLKNINLALEIDIPYLNQIELKYLSKLRKLLHIIATQTPFTPNVSKLAASVETSRATIMNYLRYLKNAKLINLLYSNGDDSLDQMKKPDKIYMHNTNILYAVAPNNMKNLNLRHTFFFNQVGYQNKVNTSVNADFLVNNKYEFIVGGKKIKPKGDTYGASDMIEVGRGNKIPLWLFGFLY</sequence>
<reference evidence="3" key="1">
    <citation type="submission" date="2018-06" db="EMBL/GenBank/DDBJ databases">
        <authorList>
            <person name="Zhirakovskaya E."/>
        </authorList>
    </citation>
    <scope>NUCLEOTIDE SEQUENCE</scope>
</reference>
<evidence type="ECO:0000259" key="2">
    <source>
        <dbReference type="Pfam" id="PF13635"/>
    </source>
</evidence>
<dbReference type="Pfam" id="PF13635">
    <property type="entry name" value="DUF4143"/>
    <property type="match status" value="1"/>
</dbReference>
<dbReference type="InterPro" id="IPR027417">
    <property type="entry name" value="P-loop_NTPase"/>
</dbReference>
<feature type="domain" description="DUF4143" evidence="2">
    <location>
        <begin position="225"/>
        <end position="328"/>
    </location>
</feature>
<dbReference type="EMBL" id="UOEP01000198">
    <property type="protein sequence ID" value="VAW23511.1"/>
    <property type="molecule type" value="Genomic_DNA"/>
</dbReference>
<feature type="domain" description="AAA" evidence="1">
    <location>
        <begin position="31"/>
        <end position="154"/>
    </location>
</feature>
<dbReference type="PANTHER" id="PTHR42990:SF1">
    <property type="entry name" value="AAA+ ATPASE DOMAIN-CONTAINING PROTEIN"/>
    <property type="match status" value="1"/>
</dbReference>
<dbReference type="InterPro" id="IPR025420">
    <property type="entry name" value="DUF4143"/>
</dbReference>
<name>A0A3B0TXK1_9ZZZZ</name>
<dbReference type="InterPro" id="IPR041682">
    <property type="entry name" value="AAA_14"/>
</dbReference>
<evidence type="ECO:0000259" key="1">
    <source>
        <dbReference type="Pfam" id="PF13173"/>
    </source>
</evidence>
<dbReference type="SUPFAM" id="SSF52540">
    <property type="entry name" value="P-loop containing nucleoside triphosphate hydrolases"/>
    <property type="match status" value="1"/>
</dbReference>
<dbReference type="Pfam" id="PF13173">
    <property type="entry name" value="AAA_14"/>
    <property type="match status" value="1"/>
</dbReference>
<proteinExistence type="predicted"/>